<evidence type="ECO:0000313" key="2">
    <source>
        <dbReference type="Proteomes" id="UP000330807"/>
    </source>
</evidence>
<name>A0A5K1IDM1_9ACTN</name>
<dbReference type="AlphaFoldDB" id="A0A5K1IDM1"/>
<dbReference type="RefSeq" id="WP_152073633.1">
    <property type="nucleotide sequence ID" value="NZ_CAAKNY010000016.1"/>
</dbReference>
<accession>A0A5K1IDM1</accession>
<dbReference type="Proteomes" id="UP000330807">
    <property type="component" value="Unassembled WGS sequence"/>
</dbReference>
<sequence>MRDQDSANSKDSINKTIATVATTLEQLKSKDDDSAQASYEAVSATQDVNFTAAVGEGPLNPSPGDTCQITATWTYPQVKGQGVGAAKFNKDMVQLVADTLDASKQASMDDEDSRVTMMYTAEIVSIDGDIACVRTSTDSYQPPYRSERVTRSAYYNLKTGERVSLEDSLAQHGLSFDTLKSEAKQAIKTAKPNFDSVSEDNIDDDDNYTEDHFYYDGKGYIIVLDTGEFDCMAWDTHDLVAHAFDSSYSCDQDVTPERAKATYVSNE</sequence>
<dbReference type="EMBL" id="CABWIH010000131">
    <property type="protein sequence ID" value="VWM05293.1"/>
    <property type="molecule type" value="Genomic_DNA"/>
</dbReference>
<proteinExistence type="predicted"/>
<evidence type="ECO:0000313" key="1">
    <source>
        <dbReference type="EMBL" id="VWM05293.1"/>
    </source>
</evidence>
<dbReference type="OrthoDB" id="3197206at2"/>
<organism evidence="1 2">
    <name type="scientific">Collinsella aerofaciens</name>
    <dbReference type="NCBI Taxonomy" id="74426"/>
    <lineage>
        <taxon>Bacteria</taxon>
        <taxon>Bacillati</taxon>
        <taxon>Actinomycetota</taxon>
        <taxon>Coriobacteriia</taxon>
        <taxon>Coriobacteriales</taxon>
        <taxon>Coriobacteriaceae</taxon>
        <taxon>Collinsella</taxon>
    </lineage>
</organism>
<reference evidence="1 2" key="1">
    <citation type="submission" date="2019-10" db="EMBL/GenBank/DDBJ databases">
        <authorList>
            <person name="Wolf R A."/>
        </authorList>
    </citation>
    <scope>NUCLEOTIDE SEQUENCE [LARGE SCALE GENOMIC DNA]</scope>
    <source>
        <strain evidence="1">Collinsella_aerofaciens_AK_138A</strain>
    </source>
</reference>
<gene>
    <name evidence="1" type="ORF">LMKDKBCB_00687</name>
</gene>
<protein>
    <submittedName>
        <fullName evidence="1">Uncharacterized protein</fullName>
    </submittedName>
</protein>